<feature type="domain" description="Lipase" evidence="5">
    <location>
        <begin position="46"/>
        <end position="332"/>
    </location>
</feature>
<dbReference type="CDD" id="cd00707">
    <property type="entry name" value="Pancreat_lipase_like"/>
    <property type="match status" value="2"/>
</dbReference>
<gene>
    <name evidence="6" type="ORF">ABEB36_005402</name>
</gene>
<dbReference type="FunFam" id="3.40.50.1820:FF:000122">
    <property type="entry name" value="Vitellogenin-3-like Protein"/>
    <property type="match status" value="1"/>
</dbReference>
<dbReference type="EMBL" id="JBDJPC010000004">
    <property type="protein sequence ID" value="KAL1505959.1"/>
    <property type="molecule type" value="Genomic_DNA"/>
</dbReference>
<evidence type="ECO:0000256" key="1">
    <source>
        <dbReference type="ARBA" id="ARBA00004613"/>
    </source>
</evidence>
<accession>A0ABD1EY51</accession>
<dbReference type="Gene3D" id="3.40.50.1820">
    <property type="entry name" value="alpha/beta hydrolase"/>
    <property type="match status" value="2"/>
</dbReference>
<keyword evidence="3" id="KW-0964">Secreted</keyword>
<dbReference type="GO" id="GO:0005576">
    <property type="term" value="C:extracellular region"/>
    <property type="evidence" value="ECO:0007669"/>
    <property type="project" value="UniProtKB-SubCell"/>
</dbReference>
<feature type="domain" description="Lipase" evidence="5">
    <location>
        <begin position="414"/>
        <end position="690"/>
    </location>
</feature>
<comment type="caution">
    <text evidence="6">The sequence shown here is derived from an EMBL/GenBank/DDBJ whole genome shotgun (WGS) entry which is preliminary data.</text>
</comment>
<proteinExistence type="inferred from homology"/>
<evidence type="ECO:0000256" key="2">
    <source>
        <dbReference type="ARBA" id="ARBA00010701"/>
    </source>
</evidence>
<dbReference type="PANTHER" id="PTHR11610">
    <property type="entry name" value="LIPASE"/>
    <property type="match status" value="1"/>
</dbReference>
<dbReference type="InterPro" id="IPR013818">
    <property type="entry name" value="Lipase"/>
</dbReference>
<dbReference type="AlphaFoldDB" id="A0ABD1EY51"/>
<dbReference type="Proteomes" id="UP001566132">
    <property type="component" value="Unassembled WGS sequence"/>
</dbReference>
<dbReference type="InterPro" id="IPR033906">
    <property type="entry name" value="Lipase_N"/>
</dbReference>
<dbReference type="PRINTS" id="PR00821">
    <property type="entry name" value="TAGLIPASE"/>
</dbReference>
<dbReference type="InterPro" id="IPR000734">
    <property type="entry name" value="TAG_lipase"/>
</dbReference>
<evidence type="ECO:0000313" key="6">
    <source>
        <dbReference type="EMBL" id="KAL1505959.1"/>
    </source>
</evidence>
<sequence length="699" mass="78902">MGVSDYMFVCLLSALPGPPSISLDNANLQLYPINKNKCHHIDPVRDISFQLFTRHNPLMPTPLRIDDDEALANSHFNFSEPTIFFFHAFFESYQLIPATYIRTAYTQRGDHNIILLNAPRLEAGPWYLTAAQNTRIVGEYTAQFIDYLVSRGLYLPSLHLTGLSLGAQMAGVCGQNVKSGRIRRITGLDPAGPLFTKWPKSLKLDASDAEFVDVIHTDAGIFGYPRQIGHVDFWPNKGIAPQPGCNFKEVKKRNPDALLEYAFCSHWRSYQFFAESVVNPHAFLGALNCNSWNDYEKGVCNEENTFNSPMGLYVNPEARGNFYIRTNPESPYSKKFCDKKPRTAANKSISFTFVLTKIYEFLCLLVCKSAMTSSVSLFCLLANMPGPPLVHWQNFSLQLWSVNRRLCPKFDPYRDTVFHLYTRDNLDVSKVIILNDDESLNKSGIDFFYKTIIFFHGFLESYLADDAQSIKNAYLQTGVYNVILVQNERLLAGPDYFTAAKNCRPIARYSAAFIDYLISKGMRLSDLHVIGLSLGGQIAGMTGQYVKSGKLPRITALDPAGPLFNNNPIDERLDSSDAEFVDVIYSNSGVFGMKYGVGHLNFWPNGGTKQPGCTVPEVIHRYGFALNWIVFCNHFRSYQLYVESVLFPKNYASNKCESYGTYKLGLCKMNDVAYMGYLAERRNKGNYYVDTGYSGIYNG</sequence>
<evidence type="ECO:0000256" key="4">
    <source>
        <dbReference type="RuleBase" id="RU004262"/>
    </source>
</evidence>
<evidence type="ECO:0000256" key="3">
    <source>
        <dbReference type="ARBA" id="ARBA00022525"/>
    </source>
</evidence>
<evidence type="ECO:0000313" key="7">
    <source>
        <dbReference type="Proteomes" id="UP001566132"/>
    </source>
</evidence>
<reference evidence="6 7" key="1">
    <citation type="submission" date="2024-05" db="EMBL/GenBank/DDBJ databases">
        <title>Genetic variation in Jamaican populations of the coffee berry borer (Hypothenemus hampei).</title>
        <authorList>
            <person name="Errbii M."/>
            <person name="Myrie A."/>
        </authorList>
    </citation>
    <scope>NUCLEOTIDE SEQUENCE [LARGE SCALE GENOMIC DNA]</scope>
    <source>
        <strain evidence="6">JA-Hopewell-2020-01-JO</strain>
        <tissue evidence="6">Whole body</tissue>
    </source>
</reference>
<dbReference type="SUPFAM" id="SSF53474">
    <property type="entry name" value="alpha/beta-Hydrolases"/>
    <property type="match status" value="2"/>
</dbReference>
<dbReference type="Pfam" id="PF00151">
    <property type="entry name" value="Lipase"/>
    <property type="match status" value="2"/>
</dbReference>
<organism evidence="6 7">
    <name type="scientific">Hypothenemus hampei</name>
    <name type="common">Coffee berry borer</name>
    <dbReference type="NCBI Taxonomy" id="57062"/>
    <lineage>
        <taxon>Eukaryota</taxon>
        <taxon>Metazoa</taxon>
        <taxon>Ecdysozoa</taxon>
        <taxon>Arthropoda</taxon>
        <taxon>Hexapoda</taxon>
        <taxon>Insecta</taxon>
        <taxon>Pterygota</taxon>
        <taxon>Neoptera</taxon>
        <taxon>Endopterygota</taxon>
        <taxon>Coleoptera</taxon>
        <taxon>Polyphaga</taxon>
        <taxon>Cucujiformia</taxon>
        <taxon>Curculionidae</taxon>
        <taxon>Scolytinae</taxon>
        <taxon>Hypothenemus</taxon>
    </lineage>
</organism>
<keyword evidence="7" id="KW-1185">Reference proteome</keyword>
<dbReference type="InterPro" id="IPR029058">
    <property type="entry name" value="AB_hydrolase_fold"/>
</dbReference>
<name>A0ABD1EY51_HYPHA</name>
<dbReference type="PANTHER" id="PTHR11610:SF169">
    <property type="entry name" value="GH15759P-RELATED"/>
    <property type="match status" value="1"/>
</dbReference>
<comment type="similarity">
    <text evidence="2 4">Belongs to the AB hydrolase superfamily. Lipase family.</text>
</comment>
<protein>
    <recommendedName>
        <fullName evidence="5">Lipase domain-containing protein</fullName>
    </recommendedName>
</protein>
<comment type="subcellular location">
    <subcellularLocation>
        <location evidence="1">Secreted</location>
    </subcellularLocation>
</comment>
<evidence type="ECO:0000259" key="5">
    <source>
        <dbReference type="Pfam" id="PF00151"/>
    </source>
</evidence>